<organism evidence="1 2">
    <name type="scientific">Mobiluncus porci</name>
    <dbReference type="NCBI Taxonomy" id="2652278"/>
    <lineage>
        <taxon>Bacteria</taxon>
        <taxon>Bacillati</taxon>
        <taxon>Actinomycetota</taxon>
        <taxon>Actinomycetes</taxon>
        <taxon>Actinomycetales</taxon>
        <taxon>Actinomycetaceae</taxon>
        <taxon>Mobiluncus</taxon>
    </lineage>
</organism>
<comment type="caution">
    <text evidence="1">The sequence shown here is derived from an EMBL/GenBank/DDBJ whole genome shotgun (WGS) entry which is preliminary data.</text>
</comment>
<name>A0A7K0K250_9ACTO</name>
<evidence type="ECO:0000313" key="1">
    <source>
        <dbReference type="EMBL" id="MST49499.1"/>
    </source>
</evidence>
<dbReference type="Proteomes" id="UP000442535">
    <property type="component" value="Unassembled WGS sequence"/>
</dbReference>
<proteinExistence type="predicted"/>
<accession>A0A7K0K250</accession>
<dbReference type="EMBL" id="VUMY01000006">
    <property type="protein sequence ID" value="MST49499.1"/>
    <property type="molecule type" value="Genomic_DNA"/>
</dbReference>
<sequence>MKQIIELPPWEGATVEGNDVTPLENSTPIIDLPYLQPGRRYTLQGKATAAPKQDDSQPFIIMGESLAKLTPNTPTEFTVSTTVPMPVKLSLVSVASVAFERLELSYERYSSPDDPLPYDELGIDVYTTRPGRVPFILGTSRISVASLDWQAPTAGTFIIGSTPLDEGRLFIPDPPETWRALAPDTYDLEISRGQTYNGLIPLAQAASVKISVKNTADPRAWDIIKNRPLRVYTLRNMQPVFTGHVTETALQLENKADYTVTIAGTDLVGELVQMKRYGVRETGIIDTGETFTARLARLLTSGGYPYTPPTTDPGVMLCNTVLESSIAKHLDLACNSIGGAWYVNRAGEIVFQLEATQTAPGALYSDQIETQAFYFVEVSAVWNSKDLISLVDVLNKAAQYDPERQDWQALETTTTGTNQEMLQWHGPQKAVIETCLQAQAARQALADRLAATKTAALTVSNVTLNATRYQAYAGTAEIGDLIEAHLRGEKTIGHISHITHKSDAWDWMMEIELAGWKQKGE</sequence>
<reference evidence="1 2" key="1">
    <citation type="submission" date="2019-08" db="EMBL/GenBank/DDBJ databases">
        <title>In-depth cultivation of the pig gut microbiome towards novel bacterial diversity and tailored functional studies.</title>
        <authorList>
            <person name="Wylensek D."/>
            <person name="Hitch T.C.A."/>
            <person name="Clavel T."/>
        </authorList>
    </citation>
    <scope>NUCLEOTIDE SEQUENCE [LARGE SCALE GENOMIC DNA]</scope>
    <source>
        <strain evidence="1 2">RF-GAM-744-WT-7</strain>
    </source>
</reference>
<dbReference type="RefSeq" id="WP_154544202.1">
    <property type="nucleotide sequence ID" value="NZ_VUMY01000006.1"/>
</dbReference>
<protein>
    <submittedName>
        <fullName evidence="1">Uncharacterized protein</fullName>
    </submittedName>
</protein>
<dbReference type="AlphaFoldDB" id="A0A7K0K250"/>
<evidence type="ECO:0000313" key="2">
    <source>
        <dbReference type="Proteomes" id="UP000442535"/>
    </source>
</evidence>
<gene>
    <name evidence="1" type="ORF">FYJ63_04520</name>
</gene>
<keyword evidence="2" id="KW-1185">Reference proteome</keyword>